<dbReference type="EMBL" id="CAADID010000023">
    <property type="protein sequence ID" value="VFR73722.1"/>
    <property type="molecule type" value="Genomic_DNA"/>
</dbReference>
<accession>A0A484S1I0</accession>
<dbReference type="EMBL" id="CAADIP010000070">
    <property type="protein sequence ID" value="VFR98763.1"/>
    <property type="molecule type" value="Genomic_DNA"/>
</dbReference>
<gene>
    <name evidence="2" type="ORF">AMP9_4536</name>
    <name evidence="1" type="ORF">ANDA3_1197</name>
    <name evidence="3" type="ORF">ANT2_4357</name>
    <name evidence="7" type="ORF">ANT3_4361</name>
    <name evidence="4" type="ORF">BRI6_4654</name>
    <name evidence="6" type="ORF">BRI9_4657</name>
    <name evidence="5" type="ORF">DAR2_1067</name>
    <name evidence="8" type="ORF">DAR3_1064</name>
    <name evidence="9" type="ORF">IVO3_4654</name>
    <name evidence="10" type="ORF">RAN7_4585</name>
</gene>
<evidence type="ECO:0000313" key="2">
    <source>
        <dbReference type="EMBL" id="VFR27612.1"/>
    </source>
</evidence>
<sequence>MDRPGNRLHPLKGKLAGYWSVSVSGNWRVIFRFDGADAELVDYLDYH</sequence>
<dbReference type="EMBL" id="CAADII010000042">
    <property type="protein sequence ID" value="VFR55229.1"/>
    <property type="molecule type" value="Genomic_DNA"/>
</dbReference>
<dbReference type="InterPro" id="IPR035093">
    <property type="entry name" value="RelE/ParE_toxin_dom_sf"/>
</dbReference>
<reference evidence="4" key="1">
    <citation type="submission" date="2019-03" db="EMBL/GenBank/DDBJ databases">
        <authorList>
            <person name="Danneels B."/>
        </authorList>
    </citation>
    <scope>NUCLEOTIDE SEQUENCE</scope>
</reference>
<evidence type="ECO:0000313" key="8">
    <source>
        <dbReference type="EMBL" id="VFR87869.1"/>
    </source>
</evidence>
<organism evidence="4">
    <name type="scientific">plant metagenome</name>
    <dbReference type="NCBI Taxonomy" id="1297885"/>
    <lineage>
        <taxon>unclassified sequences</taxon>
        <taxon>metagenomes</taxon>
        <taxon>organismal metagenomes</taxon>
    </lineage>
</organism>
<evidence type="ECO:0000313" key="6">
    <source>
        <dbReference type="EMBL" id="VFR69981.1"/>
    </source>
</evidence>
<proteinExistence type="predicted"/>
<evidence type="ECO:0000313" key="9">
    <source>
        <dbReference type="EMBL" id="VFR98763.1"/>
    </source>
</evidence>
<evidence type="ECO:0000313" key="5">
    <source>
        <dbReference type="EMBL" id="VFR61521.1"/>
    </source>
</evidence>
<dbReference type="SUPFAM" id="SSF143011">
    <property type="entry name" value="RelE-like"/>
    <property type="match status" value="1"/>
</dbReference>
<dbReference type="Gene3D" id="3.30.2310.20">
    <property type="entry name" value="RelE-like"/>
    <property type="match status" value="1"/>
</dbReference>
<dbReference type="EMBL" id="CAADIJ010000028">
    <property type="protein sequence ID" value="VFR87869.1"/>
    <property type="molecule type" value="Genomic_DNA"/>
</dbReference>
<evidence type="ECO:0000313" key="4">
    <source>
        <dbReference type="EMBL" id="VFR55229.1"/>
    </source>
</evidence>
<dbReference type="EMBL" id="CAADIK010000023">
    <property type="protein sequence ID" value="VFR69981.1"/>
    <property type="molecule type" value="Genomic_DNA"/>
</dbReference>
<dbReference type="EMBL" id="CAADIG010000014">
    <property type="protein sequence ID" value="VFR42632.1"/>
    <property type="molecule type" value="Genomic_DNA"/>
</dbReference>
<dbReference type="Pfam" id="PF05015">
    <property type="entry name" value="HigB-like_toxin"/>
    <property type="match status" value="1"/>
</dbReference>
<name>A0A484S1I0_9ZZZZ</name>
<evidence type="ECO:0000313" key="10">
    <source>
        <dbReference type="EMBL" id="VFS22240.1"/>
    </source>
</evidence>
<dbReference type="InterPro" id="IPR007711">
    <property type="entry name" value="HigB-1"/>
</dbReference>
<evidence type="ECO:0000313" key="7">
    <source>
        <dbReference type="EMBL" id="VFR73722.1"/>
    </source>
</evidence>
<dbReference type="EMBL" id="CAADIZ010000011">
    <property type="protein sequence ID" value="VFS22240.1"/>
    <property type="molecule type" value="Genomic_DNA"/>
</dbReference>
<dbReference type="EMBL" id="CAADHY010000023">
    <property type="protein sequence ID" value="VFR27612.1"/>
    <property type="molecule type" value="Genomic_DNA"/>
</dbReference>
<evidence type="ECO:0000313" key="3">
    <source>
        <dbReference type="EMBL" id="VFR42632.1"/>
    </source>
</evidence>
<dbReference type="EMBL" id="CAADIL010000003">
    <property type="protein sequence ID" value="VFR61521.1"/>
    <property type="molecule type" value="Genomic_DNA"/>
</dbReference>
<protein>
    <submittedName>
        <fullName evidence="4">HigB toxin protein</fullName>
    </submittedName>
</protein>
<dbReference type="EMBL" id="CAADIC010000003">
    <property type="protein sequence ID" value="VFR23718.1"/>
    <property type="molecule type" value="Genomic_DNA"/>
</dbReference>
<evidence type="ECO:0000313" key="1">
    <source>
        <dbReference type="EMBL" id="VFR23718.1"/>
    </source>
</evidence>
<dbReference type="AlphaFoldDB" id="A0A484S1I0"/>